<organism evidence="1">
    <name type="scientific">Siphoviridae sp. ctqED62</name>
    <dbReference type="NCBI Taxonomy" id="2826468"/>
    <lineage>
        <taxon>Viruses</taxon>
        <taxon>Duplodnaviria</taxon>
        <taxon>Heunggongvirae</taxon>
        <taxon>Uroviricota</taxon>
        <taxon>Caudoviricetes</taxon>
    </lineage>
</organism>
<protein>
    <submittedName>
        <fullName evidence="1">AAA domain protein</fullName>
    </submittedName>
</protein>
<reference evidence="1" key="1">
    <citation type="journal article" date="2021" name="Proc. Natl. Acad. Sci. U.S.A.">
        <title>A Catalog of Tens of Thousands of Viruses from Human Metagenomes Reveals Hidden Associations with Chronic Diseases.</title>
        <authorList>
            <person name="Tisza M.J."/>
            <person name="Buck C.B."/>
        </authorList>
    </citation>
    <scope>NUCLEOTIDE SEQUENCE</scope>
    <source>
        <strain evidence="1">CtqED62</strain>
    </source>
</reference>
<accession>A0A8S5MRE1</accession>
<proteinExistence type="predicted"/>
<evidence type="ECO:0000313" key="1">
    <source>
        <dbReference type="EMBL" id="DAD84704.1"/>
    </source>
</evidence>
<name>A0A8S5MRE1_9CAUD</name>
<sequence>MGIPVLILGESGSGKSASLRNFEPADVSIINVAGKPLPFRKKLPVASTADYSKIMGAIKGSAKKAFVIDDSQYLMCFESFAKAKETGYGKYTDMALHFYNLVQFVITQTPPDVIVYFLHHTDQDSNTGKTRAKTLGKMLDNQLTLEGLFSIVLLCWTDGKKHVFQTQSDGTNTCKSPMDMFPAEIDNDLKAVDSTIREYYDMKKGNDNK</sequence>
<dbReference type="EMBL" id="BK014965">
    <property type="protein sequence ID" value="DAD84704.1"/>
    <property type="molecule type" value="Genomic_DNA"/>
</dbReference>